<dbReference type="AlphaFoldDB" id="A0A7K3WKZ4"/>
<organism evidence="1 2">
    <name type="scientific">Cryomorpha ignava</name>
    <dbReference type="NCBI Taxonomy" id="101383"/>
    <lineage>
        <taxon>Bacteria</taxon>
        <taxon>Pseudomonadati</taxon>
        <taxon>Bacteroidota</taxon>
        <taxon>Flavobacteriia</taxon>
        <taxon>Flavobacteriales</taxon>
        <taxon>Cryomorphaceae</taxon>
        <taxon>Cryomorpha</taxon>
    </lineage>
</organism>
<dbReference type="RefSeq" id="WP_163283020.1">
    <property type="nucleotide sequence ID" value="NZ_JAAGVY010000002.1"/>
</dbReference>
<proteinExistence type="predicted"/>
<reference evidence="1 2" key="1">
    <citation type="submission" date="2020-02" db="EMBL/GenBank/DDBJ databases">
        <title>Out from the shadows clarifying the taxonomy of the family Cryomorphaceae and related taxa by utilizing the GTDB taxonomic framework.</title>
        <authorList>
            <person name="Bowman J.P."/>
        </authorList>
    </citation>
    <scope>NUCLEOTIDE SEQUENCE [LARGE SCALE GENOMIC DNA]</scope>
    <source>
        <strain evidence="1 2">QSSC 1-22</strain>
    </source>
</reference>
<comment type="caution">
    <text evidence="1">The sequence shown here is derived from an EMBL/GenBank/DDBJ whole genome shotgun (WGS) entry which is preliminary data.</text>
</comment>
<sequence>MYKTDRPITFEPSRIGVSQLLREDILNQIVGSTGKYYGWAVGGFLKEKHIARVEVTIPQFDDFLNVDKGVIIELCERDSLDGILVGRLRYIFVDYYTLFIPMGQSQDTEVELQYYDSKGELIIHTRHNTQNGNTYGNMPSPDLTVRDGAIGALKKMFKEMEVK</sequence>
<dbReference type="EMBL" id="JAAGVY010000002">
    <property type="protein sequence ID" value="NEN22309.1"/>
    <property type="molecule type" value="Genomic_DNA"/>
</dbReference>
<protein>
    <submittedName>
        <fullName evidence="1">Uncharacterized protein</fullName>
    </submittedName>
</protein>
<evidence type="ECO:0000313" key="1">
    <source>
        <dbReference type="EMBL" id="NEN22309.1"/>
    </source>
</evidence>
<dbReference type="Proteomes" id="UP000486602">
    <property type="component" value="Unassembled WGS sequence"/>
</dbReference>
<accession>A0A7K3WKZ4</accession>
<gene>
    <name evidence="1" type="ORF">G3O08_02175</name>
</gene>
<name>A0A7K3WKZ4_9FLAO</name>
<keyword evidence="2" id="KW-1185">Reference proteome</keyword>
<evidence type="ECO:0000313" key="2">
    <source>
        <dbReference type="Proteomes" id="UP000486602"/>
    </source>
</evidence>